<feature type="coiled-coil region" evidence="1">
    <location>
        <begin position="251"/>
        <end position="362"/>
    </location>
</feature>
<dbReference type="Gene3D" id="1.20.5.340">
    <property type="match status" value="1"/>
</dbReference>
<sequence length="488" mass="57078">MDVFLNVKKPRKVWFPETISGLYPLGKAEIGEDVYALNASIRSANAAASSSAPDGTQGGLKPGHNKKLAQRVAREEEIRQMKHRIHVLEGYVSSQRAALARIQTEIKRHREAIGRTEYEIESAEEEQKSLEENYQSLKEDYTQSIKSSKHNRQSYDKNIREIREQLQNDTQLPPEVFGSVEEIMKLKQEIQRKQDRLQELRAGLKGTTRQQTMMQDVLLKQNTNPSSTMTHQVVEYARNNANQFETFKLKLRDSIDKKKKAKQDLDRRKREILSLQEDIAKQSKLNAELKQKDKKKNMEAHAQKERVEELKAKVKELEDRQAKREEELEQIQQQGEVRQRMLEEIDRRAEESEEKYVRHMIEIQVFRLGKRNLEETTARLLKKQRLLAKDKKELEEALVRYEAGVSFDKKDKLDDSIAIVKRLYERKTSLSEQINIMEEKCAKKSKDIAALRIRQEQMQNHVKEHDEEHVKQVKMSVDLAQQRSATAK</sequence>
<feature type="coiled-coil region" evidence="1">
    <location>
        <begin position="106"/>
        <end position="210"/>
    </location>
</feature>
<feature type="coiled-coil region" evidence="1">
    <location>
        <begin position="420"/>
        <end position="468"/>
    </location>
</feature>
<protein>
    <submittedName>
        <fullName evidence="2">Uncharacterized protein</fullName>
    </submittedName>
</protein>
<accession>A0A7S0DB45</accession>
<reference evidence="2" key="1">
    <citation type="submission" date="2021-01" db="EMBL/GenBank/DDBJ databases">
        <authorList>
            <person name="Corre E."/>
            <person name="Pelletier E."/>
            <person name="Niang G."/>
            <person name="Scheremetjew M."/>
            <person name="Finn R."/>
            <person name="Kale V."/>
            <person name="Holt S."/>
            <person name="Cochrane G."/>
            <person name="Meng A."/>
            <person name="Brown T."/>
            <person name="Cohen L."/>
        </authorList>
    </citation>
    <scope>NUCLEOTIDE SEQUENCE</scope>
    <source>
        <strain evidence="2">CCMP2058</strain>
    </source>
</reference>
<evidence type="ECO:0000313" key="2">
    <source>
        <dbReference type="EMBL" id="CAD8446706.1"/>
    </source>
</evidence>
<evidence type="ECO:0000256" key="1">
    <source>
        <dbReference type="SAM" id="Coils"/>
    </source>
</evidence>
<dbReference type="AlphaFoldDB" id="A0A7S0DB45"/>
<gene>
    <name evidence="2" type="ORF">LAMO00422_LOCUS8742</name>
</gene>
<dbReference type="EMBL" id="HBEM01012574">
    <property type="protein sequence ID" value="CAD8446706.1"/>
    <property type="molecule type" value="Transcribed_RNA"/>
</dbReference>
<organism evidence="2">
    <name type="scientific">Amorphochlora amoebiformis</name>
    <dbReference type="NCBI Taxonomy" id="1561963"/>
    <lineage>
        <taxon>Eukaryota</taxon>
        <taxon>Sar</taxon>
        <taxon>Rhizaria</taxon>
        <taxon>Cercozoa</taxon>
        <taxon>Chlorarachniophyceae</taxon>
        <taxon>Amorphochlora</taxon>
    </lineage>
</organism>
<keyword evidence="1" id="KW-0175">Coiled coil</keyword>
<proteinExistence type="predicted"/>
<name>A0A7S0DB45_9EUKA</name>